<keyword evidence="2" id="KW-1185">Reference proteome</keyword>
<name>A0A4S8MHI3_DENBC</name>
<protein>
    <submittedName>
        <fullName evidence="1">Uncharacterized protein</fullName>
    </submittedName>
</protein>
<evidence type="ECO:0000313" key="1">
    <source>
        <dbReference type="EMBL" id="THV01972.1"/>
    </source>
</evidence>
<accession>A0A4S8MHI3</accession>
<dbReference type="EMBL" id="ML179082">
    <property type="protein sequence ID" value="THV01972.1"/>
    <property type="molecule type" value="Genomic_DNA"/>
</dbReference>
<evidence type="ECO:0000313" key="2">
    <source>
        <dbReference type="Proteomes" id="UP000297245"/>
    </source>
</evidence>
<gene>
    <name evidence="1" type="ORF">K435DRAFT_963354</name>
</gene>
<proteinExistence type="predicted"/>
<sequence>MYPNVPGGTVPTVPVQPVIPQTVGIPIAQGPNVVVERPVPASPMLSPNPGMATMPGMTTGAVGMSYPQTNNLGVGQGQFVGGTAPGYGGGYGSYPQGYVNSAGYLASTGYPGGAGYPGGVGYAGGVGGAGYGYGTTGYGSAYGPGYPATNAVPYGTSAATTTTIMDIMDITTHLFLYLDARGASIHTGEESCLLAPHVK</sequence>
<reference evidence="1 2" key="1">
    <citation type="journal article" date="2019" name="Nat. Ecol. Evol.">
        <title>Megaphylogeny resolves global patterns of mushroom evolution.</title>
        <authorList>
            <person name="Varga T."/>
            <person name="Krizsan K."/>
            <person name="Foldi C."/>
            <person name="Dima B."/>
            <person name="Sanchez-Garcia M."/>
            <person name="Sanchez-Ramirez S."/>
            <person name="Szollosi G.J."/>
            <person name="Szarkandi J.G."/>
            <person name="Papp V."/>
            <person name="Albert L."/>
            <person name="Andreopoulos W."/>
            <person name="Angelini C."/>
            <person name="Antonin V."/>
            <person name="Barry K.W."/>
            <person name="Bougher N.L."/>
            <person name="Buchanan P."/>
            <person name="Buyck B."/>
            <person name="Bense V."/>
            <person name="Catcheside P."/>
            <person name="Chovatia M."/>
            <person name="Cooper J."/>
            <person name="Damon W."/>
            <person name="Desjardin D."/>
            <person name="Finy P."/>
            <person name="Geml J."/>
            <person name="Haridas S."/>
            <person name="Hughes K."/>
            <person name="Justo A."/>
            <person name="Karasinski D."/>
            <person name="Kautmanova I."/>
            <person name="Kiss B."/>
            <person name="Kocsube S."/>
            <person name="Kotiranta H."/>
            <person name="LaButti K.M."/>
            <person name="Lechner B.E."/>
            <person name="Liimatainen K."/>
            <person name="Lipzen A."/>
            <person name="Lukacs Z."/>
            <person name="Mihaltcheva S."/>
            <person name="Morgado L.N."/>
            <person name="Niskanen T."/>
            <person name="Noordeloos M.E."/>
            <person name="Ohm R.A."/>
            <person name="Ortiz-Santana B."/>
            <person name="Ovrebo C."/>
            <person name="Racz N."/>
            <person name="Riley R."/>
            <person name="Savchenko A."/>
            <person name="Shiryaev A."/>
            <person name="Soop K."/>
            <person name="Spirin V."/>
            <person name="Szebenyi C."/>
            <person name="Tomsovsky M."/>
            <person name="Tulloss R.E."/>
            <person name="Uehling J."/>
            <person name="Grigoriev I.V."/>
            <person name="Vagvolgyi C."/>
            <person name="Papp T."/>
            <person name="Martin F.M."/>
            <person name="Miettinen O."/>
            <person name="Hibbett D.S."/>
            <person name="Nagy L.G."/>
        </authorList>
    </citation>
    <scope>NUCLEOTIDE SEQUENCE [LARGE SCALE GENOMIC DNA]</scope>
    <source>
        <strain evidence="1 2">CBS 962.96</strain>
    </source>
</reference>
<organism evidence="1 2">
    <name type="scientific">Dendrothele bispora (strain CBS 962.96)</name>
    <dbReference type="NCBI Taxonomy" id="1314807"/>
    <lineage>
        <taxon>Eukaryota</taxon>
        <taxon>Fungi</taxon>
        <taxon>Dikarya</taxon>
        <taxon>Basidiomycota</taxon>
        <taxon>Agaricomycotina</taxon>
        <taxon>Agaricomycetes</taxon>
        <taxon>Agaricomycetidae</taxon>
        <taxon>Agaricales</taxon>
        <taxon>Agaricales incertae sedis</taxon>
        <taxon>Dendrothele</taxon>
    </lineage>
</organism>
<dbReference type="AlphaFoldDB" id="A0A4S8MHI3"/>
<dbReference type="Proteomes" id="UP000297245">
    <property type="component" value="Unassembled WGS sequence"/>
</dbReference>